<dbReference type="eggNOG" id="COG3521">
    <property type="taxonomic scope" value="Bacteria"/>
</dbReference>
<protein>
    <recommendedName>
        <fullName evidence="4">Orphan protein</fullName>
    </recommendedName>
</protein>
<name>A4C4G5_9GAMM</name>
<dbReference type="STRING" id="87626.PTD2_02721"/>
<accession>A4C4G5</accession>
<dbReference type="OrthoDB" id="6397904at2"/>
<dbReference type="AlphaFoldDB" id="A4C4G5"/>
<evidence type="ECO:0000313" key="2">
    <source>
        <dbReference type="EMBL" id="EAR30447.1"/>
    </source>
</evidence>
<organism evidence="2 3">
    <name type="scientific">Pseudoalteromonas tunicata D2</name>
    <dbReference type="NCBI Taxonomy" id="87626"/>
    <lineage>
        <taxon>Bacteria</taxon>
        <taxon>Pseudomonadati</taxon>
        <taxon>Pseudomonadota</taxon>
        <taxon>Gammaproteobacteria</taxon>
        <taxon>Alteromonadales</taxon>
        <taxon>Pseudoalteromonadaceae</taxon>
        <taxon>Pseudoalteromonas</taxon>
    </lineage>
</organism>
<reference evidence="2 3" key="1">
    <citation type="submission" date="2006-02" db="EMBL/GenBank/DDBJ databases">
        <authorList>
            <person name="Moran M.A."/>
            <person name="Kjelleberg S."/>
            <person name="Egan S."/>
            <person name="Saunders N."/>
            <person name="Thomas T."/>
            <person name="Ferriera S."/>
            <person name="Johnson J."/>
            <person name="Kravitz S."/>
            <person name="Halpern A."/>
            <person name="Remington K."/>
            <person name="Beeson K."/>
            <person name="Tran B."/>
            <person name="Rogers Y.-H."/>
            <person name="Friedman R."/>
            <person name="Venter J.C."/>
        </authorList>
    </citation>
    <scope>NUCLEOTIDE SEQUENCE [LARGE SCALE GENOMIC DNA]</scope>
    <source>
        <strain evidence="2 3">D2</strain>
    </source>
</reference>
<dbReference type="RefSeq" id="WP_009836745.1">
    <property type="nucleotide sequence ID" value="NZ_AAOH01000001.1"/>
</dbReference>
<sequence length="243" mass="26986">MRLLSLFRLSLLTFAIFFLTACSSFNFFSDDSDNKTSENNASYTNPKQLDHWLDNASAWRNWDINGPNNALAQWQFEDNALSVHLQASGELNSFNNLPHILHIKVIQLTDITGLNTLIKTPAGVRTILSESIEMIPNAVSEEIVTLAPNQTLTLNLARQQDAKFIAVVSGFAELKPTNSVKILSIPIITIKAPQADKSWFDTLTFGLFSDEAEQIPDIIRPATIKIQGQFGDTAISKFDAQAF</sequence>
<dbReference type="Pfam" id="PF12790">
    <property type="entry name" value="T6SS-SciN"/>
    <property type="match status" value="1"/>
</dbReference>
<evidence type="ECO:0000256" key="1">
    <source>
        <dbReference type="SAM" id="SignalP"/>
    </source>
</evidence>
<evidence type="ECO:0008006" key="4">
    <source>
        <dbReference type="Google" id="ProtNLM"/>
    </source>
</evidence>
<proteinExistence type="predicted"/>
<dbReference type="InterPro" id="IPR017734">
    <property type="entry name" value="T6SS_SciN"/>
</dbReference>
<dbReference type="Proteomes" id="UP000006201">
    <property type="component" value="Unassembled WGS sequence"/>
</dbReference>
<dbReference type="InterPro" id="IPR038706">
    <property type="entry name" value="Type_VI_SciN-like_sf"/>
</dbReference>
<gene>
    <name evidence="2" type="ORF">PTD2_02721</name>
</gene>
<dbReference type="HOGENOM" id="CLU_1141828_0_0_6"/>
<comment type="caution">
    <text evidence="2">The sequence shown here is derived from an EMBL/GenBank/DDBJ whole genome shotgun (WGS) entry which is preliminary data.</text>
</comment>
<keyword evidence="3" id="KW-1185">Reference proteome</keyword>
<evidence type="ECO:0000313" key="3">
    <source>
        <dbReference type="Proteomes" id="UP000006201"/>
    </source>
</evidence>
<feature type="signal peptide" evidence="1">
    <location>
        <begin position="1"/>
        <end position="21"/>
    </location>
</feature>
<keyword evidence="1" id="KW-0732">Signal</keyword>
<feature type="chain" id="PRO_5002666935" description="Orphan protein" evidence="1">
    <location>
        <begin position="22"/>
        <end position="243"/>
    </location>
</feature>
<dbReference type="PROSITE" id="PS51257">
    <property type="entry name" value="PROKAR_LIPOPROTEIN"/>
    <property type="match status" value="1"/>
</dbReference>
<dbReference type="EMBL" id="AAOH01000001">
    <property type="protein sequence ID" value="EAR30447.1"/>
    <property type="molecule type" value="Genomic_DNA"/>
</dbReference>
<dbReference type="Gene3D" id="2.60.40.4150">
    <property type="entry name" value="Type VI secretion system, lipoprotein SciN"/>
    <property type="match status" value="1"/>
</dbReference>